<evidence type="ECO:0000259" key="7">
    <source>
        <dbReference type="PROSITE" id="PS51999"/>
    </source>
</evidence>
<evidence type="ECO:0000256" key="6">
    <source>
        <dbReference type="SAM" id="Phobius"/>
    </source>
</evidence>
<name>A0A835ENM1_9POAL</name>
<comment type="caution">
    <text evidence="8">The sequence shown here is derived from an EMBL/GenBank/DDBJ whole genome shotgun (WGS) entry which is preliminary data.</text>
</comment>
<evidence type="ECO:0000313" key="9">
    <source>
        <dbReference type="Proteomes" id="UP000636709"/>
    </source>
</evidence>
<keyword evidence="6" id="KW-1133">Transmembrane helix</keyword>
<keyword evidence="3" id="KW-0862">Zinc</keyword>
<feature type="region of interest" description="Disordered" evidence="5">
    <location>
        <begin position="1"/>
        <end position="24"/>
    </location>
</feature>
<feature type="domain" description="GRF-type" evidence="7">
    <location>
        <begin position="41"/>
        <end position="90"/>
    </location>
</feature>
<dbReference type="OrthoDB" id="679386at2759"/>
<organism evidence="8 9">
    <name type="scientific">Digitaria exilis</name>
    <dbReference type="NCBI Taxonomy" id="1010633"/>
    <lineage>
        <taxon>Eukaryota</taxon>
        <taxon>Viridiplantae</taxon>
        <taxon>Streptophyta</taxon>
        <taxon>Embryophyta</taxon>
        <taxon>Tracheophyta</taxon>
        <taxon>Spermatophyta</taxon>
        <taxon>Magnoliopsida</taxon>
        <taxon>Liliopsida</taxon>
        <taxon>Poales</taxon>
        <taxon>Poaceae</taxon>
        <taxon>PACMAD clade</taxon>
        <taxon>Panicoideae</taxon>
        <taxon>Panicodae</taxon>
        <taxon>Paniceae</taxon>
        <taxon>Anthephorinae</taxon>
        <taxon>Digitaria</taxon>
    </lineage>
</organism>
<accession>A0A835ENM1</accession>
<dbReference type="AlphaFoldDB" id="A0A835ENM1"/>
<keyword evidence="6" id="KW-0812">Transmembrane</keyword>
<dbReference type="PANTHER" id="PTHR48130">
    <property type="entry name" value="OS12G0467600 PROTEIN"/>
    <property type="match status" value="1"/>
</dbReference>
<evidence type="ECO:0000256" key="2">
    <source>
        <dbReference type="ARBA" id="ARBA00022771"/>
    </source>
</evidence>
<feature type="transmembrane region" description="Helical" evidence="6">
    <location>
        <begin position="146"/>
        <end position="166"/>
    </location>
</feature>
<gene>
    <name evidence="8" type="ORF">HU200_034668</name>
</gene>
<keyword evidence="9" id="KW-1185">Reference proteome</keyword>
<proteinExistence type="predicted"/>
<evidence type="ECO:0000256" key="3">
    <source>
        <dbReference type="ARBA" id="ARBA00022833"/>
    </source>
</evidence>
<evidence type="ECO:0000256" key="5">
    <source>
        <dbReference type="SAM" id="MobiDB-lite"/>
    </source>
</evidence>
<dbReference type="InterPro" id="IPR010666">
    <property type="entry name" value="Znf_GRF"/>
</dbReference>
<dbReference type="Proteomes" id="UP000636709">
    <property type="component" value="Unassembled WGS sequence"/>
</dbReference>
<dbReference type="Pfam" id="PF06839">
    <property type="entry name" value="Zn_ribbon_GRF"/>
    <property type="match status" value="1"/>
</dbReference>
<keyword evidence="6" id="KW-0472">Membrane</keyword>
<reference evidence="8" key="1">
    <citation type="submission" date="2020-07" db="EMBL/GenBank/DDBJ databases">
        <title>Genome sequence and genetic diversity analysis of an under-domesticated orphan crop, white fonio (Digitaria exilis).</title>
        <authorList>
            <person name="Bennetzen J.L."/>
            <person name="Chen S."/>
            <person name="Ma X."/>
            <person name="Wang X."/>
            <person name="Yssel A.E.J."/>
            <person name="Chaluvadi S.R."/>
            <person name="Johnson M."/>
            <person name="Gangashetty P."/>
            <person name="Hamidou F."/>
            <person name="Sanogo M.D."/>
            <person name="Zwaenepoel A."/>
            <person name="Wallace J."/>
            <person name="Van De Peer Y."/>
            <person name="Van Deynze A."/>
        </authorList>
    </citation>
    <scope>NUCLEOTIDE SEQUENCE</scope>
    <source>
        <tissue evidence="8">Leaves</tissue>
    </source>
</reference>
<keyword evidence="1" id="KW-0479">Metal-binding</keyword>
<dbReference type="PANTHER" id="PTHR48130:SF11">
    <property type="entry name" value="OS12G0467600 PROTEIN"/>
    <property type="match status" value="1"/>
</dbReference>
<protein>
    <recommendedName>
        <fullName evidence="7">GRF-type domain-containing protein</fullName>
    </recommendedName>
</protein>
<feature type="compositionally biased region" description="Low complexity" evidence="5">
    <location>
        <begin position="1"/>
        <end position="20"/>
    </location>
</feature>
<dbReference type="EMBL" id="JACEFO010001840">
    <property type="protein sequence ID" value="KAF8699717.1"/>
    <property type="molecule type" value="Genomic_DNA"/>
</dbReference>
<evidence type="ECO:0000256" key="1">
    <source>
        <dbReference type="ARBA" id="ARBA00022723"/>
    </source>
</evidence>
<dbReference type="PROSITE" id="PS51999">
    <property type="entry name" value="ZF_GRF"/>
    <property type="match status" value="1"/>
</dbReference>
<dbReference type="GO" id="GO:0008270">
    <property type="term" value="F:zinc ion binding"/>
    <property type="evidence" value="ECO:0007669"/>
    <property type="project" value="UniProtKB-KW"/>
</dbReference>
<sequence>MSRWGESQSSSRSRPGTWSRVRPLTNVNGVGEETGLPLITCPECGRVRVIELRVKTNENGNEGRVFFKCPRRAAQMGSRRCEYFSWQREYLFTLVFKKVIKIDDTVDGEPSGAPGTENASREIFDSVSGRVESNGMEAKIDSFIRAIKMLVVVLLVGVVVGIMFQFK</sequence>
<keyword evidence="2 4" id="KW-0863">Zinc-finger</keyword>
<evidence type="ECO:0000256" key="4">
    <source>
        <dbReference type="PROSITE-ProRule" id="PRU01343"/>
    </source>
</evidence>
<evidence type="ECO:0000313" key="8">
    <source>
        <dbReference type="EMBL" id="KAF8699717.1"/>
    </source>
</evidence>